<dbReference type="InterPro" id="IPR050390">
    <property type="entry name" value="C5-Methyltransferase"/>
</dbReference>
<comment type="similarity">
    <text evidence="7">Belongs to the class I-like SAM-binding methyltransferase superfamily. C5-methyltransferase family.</text>
</comment>
<comment type="catalytic activity">
    <reaction evidence="6">
        <text>a 2'-deoxycytidine in DNA + S-adenosyl-L-methionine = a 5-methyl-2'-deoxycytidine in DNA + S-adenosyl-L-homocysteine + H(+)</text>
        <dbReference type="Rhea" id="RHEA:13681"/>
        <dbReference type="Rhea" id="RHEA-COMP:11369"/>
        <dbReference type="Rhea" id="RHEA-COMP:11370"/>
        <dbReference type="ChEBI" id="CHEBI:15378"/>
        <dbReference type="ChEBI" id="CHEBI:57856"/>
        <dbReference type="ChEBI" id="CHEBI:59789"/>
        <dbReference type="ChEBI" id="CHEBI:85452"/>
        <dbReference type="ChEBI" id="CHEBI:85454"/>
        <dbReference type="EC" id="2.1.1.37"/>
    </reaction>
</comment>
<comment type="caution">
    <text evidence="8">The sequence shown here is derived from an EMBL/GenBank/DDBJ whole genome shotgun (WGS) entry which is preliminary data.</text>
</comment>
<feature type="active site" evidence="7">
    <location>
        <position position="386"/>
    </location>
</feature>
<dbReference type="Proteomes" id="UP001561046">
    <property type="component" value="Unassembled WGS sequence"/>
</dbReference>
<keyword evidence="2 7" id="KW-0489">Methyltransferase</keyword>
<sequence length="792" mass="86729">MADPIIEQLRRRIEAEALSLGEAASAIGVGITVLKRHLSGEYARSDSLAKYRLWLSGAAVQRTGVAAAVESTSPASDVEPTYPQLVDFAPPQLIPAQRRYVIDLFCGCGGMSLGFERFKDGQVYQIAMALDIEEPMVRVFNDNHPSPSGQLPIARRGDIAEFMNEAEILAFYLDHLARTTGDQGLSSALMSLGPYSIGTLRQTLREIDARFQRQLSELRGEPEYVVALRNAGSSSLGQTSVIGFHSATKLPTTSIGYPKLGPLIWHDDGQISPDAVRGAIEADEKLIKSCKAKARKLWTSELNKLITRAEGSGRGQLASAADRINRFITLLDTKPMLLVREYWISWRAAREAVRITFLDNPIVQSRLREIYEGGHQVSVLLGGPPCQGFSRIGRGKIRSLREQSVHVQEDEDSVDSRNQLMHQYVLFVSALAPEVFLFENVRHFQAVVRSEGIEFDAADILAESIEAVSARGLGYAVARKIVVASKHAVPQTRERFVMAGIRRDLEGALAGMNAASWCLSLQVREPVPLQVALEGLPEPLFANQADVSMGSSVIASCLPISLETATAADVYRSWTHSTSSVDGHLARPPRPDDSAFFGLMGPGKRWMDYRCDEAPTLKLLSQILTTLQASVAQEPTLAQKLGVDPKALETLVSSVDGSLTLRLLLESIQPAPGEEQHHLLTQTYLHKREGAHGDWLARMNASLPSKTVVSHMSKDTYAYVHPTVPRTLSVREAARVQSFPDDYKFGSVGLVDGFKVVGNAVPPLLSLQFAERVAKVLALVDASRQSKDRRSA</sequence>
<dbReference type="InterPro" id="IPR018117">
    <property type="entry name" value="C5_DNA_meth_AS"/>
</dbReference>
<dbReference type="PROSITE" id="PS00094">
    <property type="entry name" value="C5_MTASE_1"/>
    <property type="match status" value="1"/>
</dbReference>
<proteinExistence type="inferred from homology"/>
<dbReference type="InterPro" id="IPR001525">
    <property type="entry name" value="C5_MeTfrase"/>
</dbReference>
<accession>A0ABV3ZVI2</accession>
<name>A0ABV3ZVI2_9BURK</name>
<reference evidence="8 9" key="1">
    <citation type="journal article" date="2013" name="Int. J. Syst. Evol. Microbiol.">
        <title>Comamonas guangdongensis sp. nov., isolated from subterranean forest sediment, and emended description of the genus Comamonas.</title>
        <authorList>
            <person name="Zhang J."/>
            <person name="Wang Y."/>
            <person name="Zhou S."/>
            <person name="Wu C."/>
            <person name="He J."/>
            <person name="Li F."/>
        </authorList>
    </citation>
    <scope>NUCLEOTIDE SEQUENCE [LARGE SCALE GENOMIC DNA]</scope>
    <source>
        <strain evidence="8 9">CCTCC AB2011133</strain>
    </source>
</reference>
<dbReference type="PROSITE" id="PS51679">
    <property type="entry name" value="SAM_MT_C5"/>
    <property type="match status" value="1"/>
</dbReference>
<evidence type="ECO:0000256" key="3">
    <source>
        <dbReference type="ARBA" id="ARBA00022679"/>
    </source>
</evidence>
<organism evidence="8 9">
    <name type="scientific">Comamonas guangdongensis</name>
    <dbReference type="NCBI Taxonomy" id="510515"/>
    <lineage>
        <taxon>Bacteria</taxon>
        <taxon>Pseudomonadati</taxon>
        <taxon>Pseudomonadota</taxon>
        <taxon>Betaproteobacteria</taxon>
        <taxon>Burkholderiales</taxon>
        <taxon>Comamonadaceae</taxon>
        <taxon>Comamonas</taxon>
    </lineage>
</organism>
<dbReference type="InterPro" id="IPR029063">
    <property type="entry name" value="SAM-dependent_MTases_sf"/>
</dbReference>
<keyword evidence="9" id="KW-1185">Reference proteome</keyword>
<dbReference type="RefSeq" id="WP_369338311.1">
    <property type="nucleotide sequence ID" value="NZ_JBFYGN010000008.1"/>
</dbReference>
<gene>
    <name evidence="8" type="ORF">AB6724_09695</name>
</gene>
<dbReference type="EMBL" id="JBFYGN010000008">
    <property type="protein sequence ID" value="MEX8193116.1"/>
    <property type="molecule type" value="Genomic_DNA"/>
</dbReference>
<evidence type="ECO:0000256" key="7">
    <source>
        <dbReference type="PROSITE-ProRule" id="PRU01016"/>
    </source>
</evidence>
<dbReference type="PANTHER" id="PTHR10629:SF52">
    <property type="entry name" value="DNA (CYTOSINE-5)-METHYLTRANSFERASE 1"/>
    <property type="match status" value="1"/>
</dbReference>
<protein>
    <recommendedName>
        <fullName evidence="1">DNA (cytosine-5-)-methyltransferase</fullName>
        <ecNumber evidence="1">2.1.1.37</ecNumber>
    </recommendedName>
</protein>
<evidence type="ECO:0000256" key="5">
    <source>
        <dbReference type="ARBA" id="ARBA00022747"/>
    </source>
</evidence>
<evidence type="ECO:0000313" key="8">
    <source>
        <dbReference type="EMBL" id="MEX8193116.1"/>
    </source>
</evidence>
<keyword evidence="5" id="KW-0680">Restriction system</keyword>
<dbReference type="EC" id="2.1.1.37" evidence="1"/>
<dbReference type="Gene3D" id="3.40.50.150">
    <property type="entry name" value="Vaccinia Virus protein VP39"/>
    <property type="match status" value="2"/>
</dbReference>
<dbReference type="PANTHER" id="PTHR10629">
    <property type="entry name" value="CYTOSINE-SPECIFIC METHYLTRANSFERASE"/>
    <property type="match status" value="1"/>
</dbReference>
<dbReference type="Pfam" id="PF00145">
    <property type="entry name" value="DNA_methylase"/>
    <property type="match status" value="3"/>
</dbReference>
<evidence type="ECO:0000256" key="1">
    <source>
        <dbReference type="ARBA" id="ARBA00011975"/>
    </source>
</evidence>
<keyword evidence="3 7" id="KW-0808">Transferase</keyword>
<keyword evidence="4 7" id="KW-0949">S-adenosyl-L-methionine</keyword>
<dbReference type="Gene3D" id="3.90.120.10">
    <property type="entry name" value="DNA Methylase, subunit A, domain 2"/>
    <property type="match status" value="2"/>
</dbReference>
<evidence type="ECO:0000256" key="6">
    <source>
        <dbReference type="ARBA" id="ARBA00047422"/>
    </source>
</evidence>
<evidence type="ECO:0000256" key="2">
    <source>
        <dbReference type="ARBA" id="ARBA00022603"/>
    </source>
</evidence>
<evidence type="ECO:0000313" key="9">
    <source>
        <dbReference type="Proteomes" id="UP001561046"/>
    </source>
</evidence>
<dbReference type="SUPFAM" id="SSF53335">
    <property type="entry name" value="S-adenosyl-L-methionine-dependent methyltransferases"/>
    <property type="match status" value="1"/>
</dbReference>
<dbReference type="GO" id="GO:0008168">
    <property type="term" value="F:methyltransferase activity"/>
    <property type="evidence" value="ECO:0007669"/>
    <property type="project" value="UniProtKB-KW"/>
</dbReference>
<dbReference type="GO" id="GO:0032259">
    <property type="term" value="P:methylation"/>
    <property type="evidence" value="ECO:0007669"/>
    <property type="project" value="UniProtKB-KW"/>
</dbReference>
<evidence type="ECO:0000256" key="4">
    <source>
        <dbReference type="ARBA" id="ARBA00022691"/>
    </source>
</evidence>